<sequence length="418" mass="47927">MALFKFEGDLESLSEPQLKLVESVLQKHGFKEGKVTVEPVGKKGDNYAANVKRFIHESDGDTFKMIGKSAPAAEILRKLMKTAVLFNNEIIMYQEVIPKLNNLQDVAGIPDSERIRFPVCYGVLNEEPNELILLEDLSESNFEMLNRFVPLSNEIVRLVLKDLAIFHSLSYALKEFQPETYKNFVGKIINMWALLEEDVETQMFFEATENNLKALMDSEKYKKIITGSLSQTKTHVKKIYNYEKNSKYSVIQQGDCWSNNIMFKLEKGKVIENVMIDYQLSKESNPAADLLYFIFNCTDHGTRVKHYHEWIDYYHEMLDFSLANHGLKSNRILPRDQLDADLRRYSRATFGFGLLHSSMVVRESKDALDFKALEGTKEEMTDIAMAQIKAQNLDGSTVMALKHRIMGLVDSCLELGLL</sequence>
<dbReference type="Proteomes" id="UP001064048">
    <property type="component" value="Chromosome 15"/>
</dbReference>
<proteinExistence type="predicted"/>
<evidence type="ECO:0000313" key="2">
    <source>
        <dbReference type="Proteomes" id="UP001064048"/>
    </source>
</evidence>
<gene>
    <name evidence="1" type="ORF">MSG28_009356</name>
</gene>
<evidence type="ECO:0000313" key="1">
    <source>
        <dbReference type="EMBL" id="KAI8441092.1"/>
    </source>
</evidence>
<name>A0ACC0KY39_CHOFU</name>
<keyword evidence="2" id="KW-1185">Reference proteome</keyword>
<protein>
    <submittedName>
        <fullName evidence="1">Uncharacterized protein</fullName>
    </submittedName>
</protein>
<dbReference type="EMBL" id="CM046115">
    <property type="protein sequence ID" value="KAI8441092.1"/>
    <property type="molecule type" value="Genomic_DNA"/>
</dbReference>
<accession>A0ACC0KY39</accession>
<organism evidence="1 2">
    <name type="scientific">Choristoneura fumiferana</name>
    <name type="common">Spruce budworm moth</name>
    <name type="synonym">Archips fumiferana</name>
    <dbReference type="NCBI Taxonomy" id="7141"/>
    <lineage>
        <taxon>Eukaryota</taxon>
        <taxon>Metazoa</taxon>
        <taxon>Ecdysozoa</taxon>
        <taxon>Arthropoda</taxon>
        <taxon>Hexapoda</taxon>
        <taxon>Insecta</taxon>
        <taxon>Pterygota</taxon>
        <taxon>Neoptera</taxon>
        <taxon>Endopterygota</taxon>
        <taxon>Lepidoptera</taxon>
        <taxon>Glossata</taxon>
        <taxon>Ditrysia</taxon>
        <taxon>Tortricoidea</taxon>
        <taxon>Tortricidae</taxon>
        <taxon>Tortricinae</taxon>
        <taxon>Choristoneura</taxon>
    </lineage>
</organism>
<reference evidence="1 2" key="1">
    <citation type="journal article" date="2022" name="Genome Biol. Evol.">
        <title>The Spruce Budworm Genome: Reconstructing the Evolutionary History of Antifreeze Proteins.</title>
        <authorList>
            <person name="Beliveau C."/>
            <person name="Gagne P."/>
            <person name="Picq S."/>
            <person name="Vernygora O."/>
            <person name="Keeling C.I."/>
            <person name="Pinkney K."/>
            <person name="Doucet D."/>
            <person name="Wen F."/>
            <person name="Johnston J.S."/>
            <person name="Maaroufi H."/>
            <person name="Boyle B."/>
            <person name="Laroche J."/>
            <person name="Dewar K."/>
            <person name="Juretic N."/>
            <person name="Blackburn G."/>
            <person name="Nisole A."/>
            <person name="Brunet B."/>
            <person name="Brandao M."/>
            <person name="Lumley L."/>
            <person name="Duan J."/>
            <person name="Quan G."/>
            <person name="Lucarotti C.J."/>
            <person name="Roe A.D."/>
            <person name="Sperling F.A.H."/>
            <person name="Levesque R.C."/>
            <person name="Cusson M."/>
        </authorList>
    </citation>
    <scope>NUCLEOTIDE SEQUENCE [LARGE SCALE GENOMIC DNA]</scope>
    <source>
        <strain evidence="1">Glfc:IPQL:Cfum</strain>
    </source>
</reference>
<comment type="caution">
    <text evidence="1">The sequence shown here is derived from an EMBL/GenBank/DDBJ whole genome shotgun (WGS) entry which is preliminary data.</text>
</comment>